<evidence type="ECO:0000256" key="1">
    <source>
        <dbReference type="ARBA" id="ARBA00022801"/>
    </source>
</evidence>
<dbReference type="Pfam" id="PF20434">
    <property type="entry name" value="BD-FAE"/>
    <property type="match status" value="1"/>
</dbReference>
<protein>
    <submittedName>
        <fullName evidence="3">Alpha/beta hydrolase</fullName>
    </submittedName>
</protein>
<dbReference type="Gene3D" id="3.40.50.1820">
    <property type="entry name" value="alpha/beta hydrolase"/>
    <property type="match status" value="1"/>
</dbReference>
<dbReference type="OrthoDB" id="9771666at2"/>
<evidence type="ECO:0000259" key="2">
    <source>
        <dbReference type="Pfam" id="PF20434"/>
    </source>
</evidence>
<dbReference type="PROSITE" id="PS00122">
    <property type="entry name" value="CARBOXYLESTERASE_B_1"/>
    <property type="match status" value="1"/>
</dbReference>
<keyword evidence="1 3" id="KW-0378">Hydrolase</keyword>
<gene>
    <name evidence="3" type="ORF">FSB78_07860</name>
</gene>
<dbReference type="EMBL" id="VOQR01000001">
    <property type="protein sequence ID" value="TXC70864.1"/>
    <property type="molecule type" value="Genomic_DNA"/>
</dbReference>
<comment type="caution">
    <text evidence="3">The sequence shown here is derived from an EMBL/GenBank/DDBJ whole genome shotgun (WGS) entry which is preliminary data.</text>
</comment>
<dbReference type="PANTHER" id="PTHR48081:SF9">
    <property type="entry name" value="CARBOXYLESTERASE"/>
    <property type="match status" value="1"/>
</dbReference>
<dbReference type="InterPro" id="IPR029058">
    <property type="entry name" value="AB_hydrolase_fold"/>
</dbReference>
<organism evidence="3 4">
    <name type="scientific">Sphingomonas ginsenosidivorax</name>
    <dbReference type="NCBI Taxonomy" id="862135"/>
    <lineage>
        <taxon>Bacteria</taxon>
        <taxon>Pseudomonadati</taxon>
        <taxon>Pseudomonadota</taxon>
        <taxon>Alphaproteobacteria</taxon>
        <taxon>Sphingomonadales</taxon>
        <taxon>Sphingomonadaceae</taxon>
        <taxon>Sphingomonas</taxon>
    </lineage>
</organism>
<reference evidence="3 4" key="1">
    <citation type="journal article" date="2013" name="Antonie Van Leeuwenhoek">
        <title>Sphingomonas ginsenosidivorax sp. nov., with the ability to transform ginsenosides.</title>
        <authorList>
            <person name="Jin X.F."/>
            <person name="Kim J.K."/>
            <person name="Liu Q.M."/>
            <person name="Kang M.S."/>
            <person name="He D."/>
            <person name="Jin F.X."/>
            <person name="Kim S.C."/>
            <person name="Im W.T."/>
        </authorList>
    </citation>
    <scope>NUCLEOTIDE SEQUENCE [LARGE SCALE GENOMIC DNA]</scope>
    <source>
        <strain evidence="3 4">KHI67</strain>
    </source>
</reference>
<proteinExistence type="predicted"/>
<evidence type="ECO:0000313" key="4">
    <source>
        <dbReference type="Proteomes" id="UP000321250"/>
    </source>
</evidence>
<dbReference type="InterPro" id="IPR050300">
    <property type="entry name" value="GDXG_lipolytic_enzyme"/>
</dbReference>
<sequence>MVSRRVILAAIVALLVIVGGLALTAGPMTLSVLDGLVGGGRGTARVRSGVPFGTHGQTLDVWRPSGGAREGLPVVIFWYGGGWVHGDRAAYAFAARAYAKAGFVVVLPDYRKVPSVRFPAFVQDGAEAVRWTRDHVRQFGGDPGRLGLVGHSAGAYTVAMLTLDQRWLRAEGVDLAIVRAAVGLCGPYDFYPFTAKRAIDAMQGAADPHMTQPIRFARADAPPMLLITAGDDTQVQPHNANNLTARLRALGAPVRHIDYPGLSHENVAMALSKPFRGKAPVLADSVAFLDANLKAR</sequence>
<dbReference type="PANTHER" id="PTHR48081">
    <property type="entry name" value="AB HYDROLASE SUPERFAMILY PROTEIN C4A8.06C"/>
    <property type="match status" value="1"/>
</dbReference>
<dbReference type="AlphaFoldDB" id="A0A5C6UE17"/>
<feature type="domain" description="BD-FAE-like" evidence="2">
    <location>
        <begin position="59"/>
        <end position="247"/>
    </location>
</feature>
<keyword evidence="4" id="KW-1185">Reference proteome</keyword>
<dbReference type="InterPro" id="IPR019826">
    <property type="entry name" value="Carboxylesterase_B_AS"/>
</dbReference>
<accession>A0A5C6UE17</accession>
<evidence type="ECO:0000313" key="3">
    <source>
        <dbReference type="EMBL" id="TXC70864.1"/>
    </source>
</evidence>
<dbReference type="InterPro" id="IPR049492">
    <property type="entry name" value="BD-FAE-like_dom"/>
</dbReference>
<dbReference type="GO" id="GO:0016787">
    <property type="term" value="F:hydrolase activity"/>
    <property type="evidence" value="ECO:0007669"/>
    <property type="project" value="UniProtKB-KW"/>
</dbReference>
<dbReference type="Proteomes" id="UP000321250">
    <property type="component" value="Unassembled WGS sequence"/>
</dbReference>
<dbReference type="SUPFAM" id="SSF53474">
    <property type="entry name" value="alpha/beta-Hydrolases"/>
    <property type="match status" value="1"/>
</dbReference>
<name>A0A5C6UE17_9SPHN</name>